<proteinExistence type="predicted"/>
<protein>
    <submittedName>
        <fullName evidence="3">Uncharacterized protein</fullName>
    </submittedName>
</protein>
<dbReference type="Proteomes" id="UP000818029">
    <property type="component" value="Chromosome A07"/>
</dbReference>
<accession>A0A1U8P0D8</accession>
<dbReference type="PaxDb" id="3635-A0A1U8P0D8"/>
<keyword evidence="2" id="KW-1185">Reference proteome</keyword>
<evidence type="ECO:0000313" key="3">
    <source>
        <dbReference type="RefSeq" id="XP_016743803.1"/>
    </source>
</evidence>
<name>A0A1U8P0D8_GOSHI</name>
<evidence type="ECO:0000256" key="1">
    <source>
        <dbReference type="SAM" id="MobiDB-lite"/>
    </source>
</evidence>
<feature type="compositionally biased region" description="Polar residues" evidence="1">
    <location>
        <begin position="17"/>
        <end position="36"/>
    </location>
</feature>
<feature type="region of interest" description="Disordered" evidence="1">
    <location>
        <begin position="1"/>
        <end position="45"/>
    </location>
</feature>
<gene>
    <name evidence="3" type="primary">LOC107953090</name>
</gene>
<dbReference type="RefSeq" id="XP_016743803.1">
    <property type="nucleotide sequence ID" value="XM_016888314.2"/>
</dbReference>
<feature type="compositionally biased region" description="Basic residues" evidence="1">
    <location>
        <begin position="1"/>
        <end position="15"/>
    </location>
</feature>
<evidence type="ECO:0000313" key="2">
    <source>
        <dbReference type="Proteomes" id="UP000818029"/>
    </source>
</evidence>
<dbReference type="GeneID" id="107953090"/>
<sequence length="146" mass="16199">MRHRFMFSTKTKLRNPKLNTQSLKTKSKQNKTSFPSHSAEPKKRARHSIVPFASLLGRSWVSSASHAPPPIVAHGSGTKETGGVHWSKSMPLKGSPMAETAGRFPSPTSKRQVGQVEVLPWQLMAEVRGGTRVMGLGFFLFRFVWA</sequence>
<organism evidence="2 3">
    <name type="scientific">Gossypium hirsutum</name>
    <name type="common">Upland cotton</name>
    <name type="synonym">Gossypium mexicanum</name>
    <dbReference type="NCBI Taxonomy" id="3635"/>
    <lineage>
        <taxon>Eukaryota</taxon>
        <taxon>Viridiplantae</taxon>
        <taxon>Streptophyta</taxon>
        <taxon>Embryophyta</taxon>
        <taxon>Tracheophyta</taxon>
        <taxon>Spermatophyta</taxon>
        <taxon>Magnoliopsida</taxon>
        <taxon>eudicotyledons</taxon>
        <taxon>Gunneridae</taxon>
        <taxon>Pentapetalae</taxon>
        <taxon>rosids</taxon>
        <taxon>malvids</taxon>
        <taxon>Malvales</taxon>
        <taxon>Malvaceae</taxon>
        <taxon>Malvoideae</taxon>
        <taxon>Gossypium</taxon>
    </lineage>
</organism>
<dbReference type="KEGG" id="ghi:107953090"/>
<reference evidence="3" key="2">
    <citation type="submission" date="2025-08" db="UniProtKB">
        <authorList>
            <consortium name="RefSeq"/>
        </authorList>
    </citation>
    <scope>IDENTIFICATION</scope>
</reference>
<reference evidence="2" key="1">
    <citation type="journal article" date="2020" name="Nat. Genet.">
        <title>Genomic diversifications of five Gossypium allopolyploid species and their impact on cotton improvement.</title>
        <authorList>
            <person name="Chen Z.J."/>
            <person name="Sreedasyam A."/>
            <person name="Ando A."/>
            <person name="Song Q."/>
            <person name="De Santiago L.M."/>
            <person name="Hulse-Kemp A.M."/>
            <person name="Ding M."/>
            <person name="Ye W."/>
            <person name="Kirkbride R.C."/>
            <person name="Jenkins J."/>
            <person name="Plott C."/>
            <person name="Lovell J."/>
            <person name="Lin Y.M."/>
            <person name="Vaughn R."/>
            <person name="Liu B."/>
            <person name="Simpson S."/>
            <person name="Scheffler B.E."/>
            <person name="Wen L."/>
            <person name="Saski C.A."/>
            <person name="Grover C.E."/>
            <person name="Hu G."/>
            <person name="Conover J.L."/>
            <person name="Carlson J.W."/>
            <person name="Shu S."/>
            <person name="Boston L.B."/>
            <person name="Williams M."/>
            <person name="Peterson D.G."/>
            <person name="McGee K."/>
            <person name="Jones D.C."/>
            <person name="Wendel J.F."/>
            <person name="Stelly D.M."/>
            <person name="Grimwood J."/>
            <person name="Schmutz J."/>
        </authorList>
    </citation>
    <scope>NUCLEOTIDE SEQUENCE [LARGE SCALE GENOMIC DNA]</scope>
    <source>
        <strain evidence="2">cv. TM-1</strain>
    </source>
</reference>
<dbReference type="AlphaFoldDB" id="A0A1U8P0D8"/>